<evidence type="ECO:0000256" key="4">
    <source>
        <dbReference type="ARBA" id="ARBA00022618"/>
    </source>
</evidence>
<evidence type="ECO:0000256" key="8">
    <source>
        <dbReference type="ARBA" id="ARBA00046534"/>
    </source>
</evidence>
<keyword evidence="6" id="KW-0131">Cell cycle</keyword>
<comment type="subunit">
    <text evidence="8">Homodimer. Forms long polymer filaments with other SOKs proteins polymers (e.g. SOK1, SOK2, SOK3 and SOK4) crucial for polar localization and biological activity. Binds to ANGUSTIFOLIA (AN).</text>
</comment>
<keyword evidence="4" id="KW-0132">Cell division</keyword>
<dbReference type="STRING" id="3818.A0A445BW46"/>
<dbReference type="Pfam" id="PF06136">
    <property type="entry name" value="SOK"/>
    <property type="match status" value="1"/>
</dbReference>
<gene>
    <name evidence="11" type="ORF">Ahy_A08g039381</name>
</gene>
<feature type="compositionally biased region" description="Polar residues" evidence="9">
    <location>
        <begin position="188"/>
        <end position="199"/>
    </location>
</feature>
<keyword evidence="2" id="KW-0217">Developmental protein</keyword>
<keyword evidence="5" id="KW-0472">Membrane</keyword>
<feature type="compositionally biased region" description="Basic and acidic residues" evidence="9">
    <location>
        <begin position="258"/>
        <end position="270"/>
    </location>
</feature>
<comment type="caution">
    <text evidence="11">The sequence shown here is derived from an EMBL/GenBank/DDBJ whole genome shotgun (WGS) entry which is preliminary data.</text>
</comment>
<sequence length="545" mass="60455">MSGGGGVVLNVGMMEARMKKYRQVSPERAKVWTEKSPKYHQNRKVPVIYYLCRNRQLEHPHFMEVPLTSPEGLYLRDVIDRLNALRGRGMASLYSWSCKRSYKNGFVWHDLCQDDLILPAHGNEYVLKGSELFDESNSDRFSPINNVKIQSLKQLPEPVSCRSHDGASTSSSLNGKEARNSQDDDELSTGQRSGSSDVSPESRAGKSDSTNLSLPEYKIYKSEKLSDASTQTEEPKSITKTQKTCTRGVSTEDASMESECHEIHQDEVPHVTENSEICRETISPPPSTSSPTSSGGKIETLESLIRADLSKMNRFRIMDEEGRMPTNTRLKASNLLMQLISCGSISVKNHSLGLIPSYKAKFSNGKFPSPLFSTSVVLGEFDCLAENPKVMGLRLEDKEYFSGSIVDSKLSNEQGDGPNVLKRSSSYNAERSSEELKSQGIEESSSGHSKCILQSVKASLTKQPRSESMRYTVSDGPRKSMDRVDGSGVSPVPSYGSSKRITEPSSAKKQSKMIESFEEEKVIKIEERARVIIESKPSRHTASSS</sequence>
<dbReference type="Proteomes" id="UP000289738">
    <property type="component" value="Chromosome A08"/>
</dbReference>
<evidence type="ECO:0000259" key="10">
    <source>
        <dbReference type="Pfam" id="PF06136"/>
    </source>
</evidence>
<evidence type="ECO:0000256" key="2">
    <source>
        <dbReference type="ARBA" id="ARBA00022473"/>
    </source>
</evidence>
<comment type="subcellular location">
    <subcellularLocation>
        <location evidence="1">Cell membrane</location>
        <topology evidence="1">Peripheral membrane protein</topology>
        <orientation evidence="1">Cytoplasmic side</orientation>
    </subcellularLocation>
</comment>
<evidence type="ECO:0000256" key="3">
    <source>
        <dbReference type="ARBA" id="ARBA00022475"/>
    </source>
</evidence>
<dbReference type="GO" id="GO:2000067">
    <property type="term" value="P:regulation of root morphogenesis"/>
    <property type="evidence" value="ECO:0007669"/>
    <property type="project" value="UniProtKB-ARBA"/>
</dbReference>
<protein>
    <recommendedName>
        <fullName evidence="10">SOSEKI DIX-like domain-containing protein</fullName>
    </recommendedName>
</protein>
<dbReference type="GO" id="GO:0051302">
    <property type="term" value="P:regulation of cell division"/>
    <property type="evidence" value="ECO:0007669"/>
    <property type="project" value="UniProtKB-ARBA"/>
</dbReference>
<evidence type="ECO:0000256" key="5">
    <source>
        <dbReference type="ARBA" id="ARBA00023136"/>
    </source>
</evidence>
<evidence type="ECO:0000256" key="9">
    <source>
        <dbReference type="SAM" id="MobiDB-lite"/>
    </source>
</evidence>
<dbReference type="InterPro" id="IPR010369">
    <property type="entry name" value="SOK"/>
</dbReference>
<dbReference type="PANTHER" id="PTHR31083:SF42">
    <property type="entry name" value="AUXIN-REGULATED PROTEIN"/>
    <property type="match status" value="1"/>
</dbReference>
<keyword evidence="12" id="KW-1185">Reference proteome</keyword>
<feature type="compositionally biased region" description="Low complexity" evidence="9">
    <location>
        <begin position="486"/>
        <end position="498"/>
    </location>
</feature>
<dbReference type="GO" id="GO:0005886">
    <property type="term" value="C:plasma membrane"/>
    <property type="evidence" value="ECO:0007669"/>
    <property type="project" value="UniProtKB-SubCell"/>
</dbReference>
<accession>A0A445BW46</accession>
<feature type="domain" description="SOSEKI DIX-like" evidence="10">
    <location>
        <begin position="45"/>
        <end position="133"/>
    </location>
</feature>
<organism evidence="11 12">
    <name type="scientific">Arachis hypogaea</name>
    <name type="common">Peanut</name>
    <dbReference type="NCBI Taxonomy" id="3818"/>
    <lineage>
        <taxon>Eukaryota</taxon>
        <taxon>Viridiplantae</taxon>
        <taxon>Streptophyta</taxon>
        <taxon>Embryophyta</taxon>
        <taxon>Tracheophyta</taxon>
        <taxon>Spermatophyta</taxon>
        <taxon>Magnoliopsida</taxon>
        <taxon>eudicotyledons</taxon>
        <taxon>Gunneridae</taxon>
        <taxon>Pentapetalae</taxon>
        <taxon>rosids</taxon>
        <taxon>fabids</taxon>
        <taxon>Fabales</taxon>
        <taxon>Fabaceae</taxon>
        <taxon>Papilionoideae</taxon>
        <taxon>50 kb inversion clade</taxon>
        <taxon>dalbergioids sensu lato</taxon>
        <taxon>Dalbergieae</taxon>
        <taxon>Pterocarpus clade</taxon>
        <taxon>Arachis</taxon>
    </lineage>
</organism>
<feature type="region of interest" description="Disordered" evidence="9">
    <location>
        <begin position="156"/>
        <end position="297"/>
    </location>
</feature>
<dbReference type="PIRSF" id="PIRSF031043">
    <property type="entry name" value="UCP031043"/>
    <property type="match status" value="1"/>
</dbReference>
<feature type="compositionally biased region" description="Polar residues" evidence="9">
    <location>
        <begin position="227"/>
        <end position="253"/>
    </location>
</feature>
<dbReference type="PANTHER" id="PTHR31083">
    <property type="entry name" value="UPSTREAM OF FLC PROTEIN (DUF966)"/>
    <property type="match status" value="1"/>
</dbReference>
<evidence type="ECO:0000256" key="6">
    <source>
        <dbReference type="ARBA" id="ARBA00023306"/>
    </source>
</evidence>
<feature type="region of interest" description="Disordered" evidence="9">
    <location>
        <begin position="411"/>
        <end position="514"/>
    </location>
</feature>
<name>A0A445BW46_ARAHY</name>
<dbReference type="AlphaFoldDB" id="A0A445BW46"/>
<evidence type="ECO:0000313" key="11">
    <source>
        <dbReference type="EMBL" id="RYR42947.1"/>
    </source>
</evidence>
<dbReference type="GO" id="GO:0090708">
    <property type="term" value="P:specification of plant organ axis polarity"/>
    <property type="evidence" value="ECO:0007669"/>
    <property type="project" value="UniProtKB-ARBA"/>
</dbReference>
<evidence type="ECO:0000256" key="1">
    <source>
        <dbReference type="ARBA" id="ARBA00004413"/>
    </source>
</evidence>
<dbReference type="InterPro" id="IPR048351">
    <property type="entry name" value="SOK_DIX"/>
</dbReference>
<feature type="compositionally biased region" description="Basic and acidic residues" evidence="9">
    <location>
        <begin position="476"/>
        <end position="485"/>
    </location>
</feature>
<keyword evidence="3" id="KW-1003">Cell membrane</keyword>
<reference evidence="11 12" key="1">
    <citation type="submission" date="2019-01" db="EMBL/GenBank/DDBJ databases">
        <title>Sequencing of cultivated peanut Arachis hypogaea provides insights into genome evolution and oil improvement.</title>
        <authorList>
            <person name="Chen X."/>
        </authorList>
    </citation>
    <scope>NUCLEOTIDE SEQUENCE [LARGE SCALE GENOMIC DNA]</scope>
    <source>
        <strain evidence="12">cv. Fuhuasheng</strain>
        <tissue evidence="11">Leaves</tissue>
    </source>
</reference>
<dbReference type="GO" id="GO:0051301">
    <property type="term" value="P:cell division"/>
    <property type="evidence" value="ECO:0007669"/>
    <property type="project" value="UniProtKB-KW"/>
</dbReference>
<evidence type="ECO:0000256" key="7">
    <source>
        <dbReference type="ARBA" id="ARBA00024211"/>
    </source>
</evidence>
<proteinExistence type="inferred from homology"/>
<dbReference type="EMBL" id="SDMP01000008">
    <property type="protein sequence ID" value="RYR42947.1"/>
    <property type="molecule type" value="Genomic_DNA"/>
</dbReference>
<evidence type="ECO:0000313" key="12">
    <source>
        <dbReference type="Proteomes" id="UP000289738"/>
    </source>
</evidence>
<dbReference type="InterPro" id="IPR021182">
    <property type="entry name" value="SOK_magnoliopsida"/>
</dbReference>
<dbReference type="GO" id="GO:0051258">
    <property type="term" value="P:protein polymerization"/>
    <property type="evidence" value="ECO:0007669"/>
    <property type="project" value="UniProtKB-ARBA"/>
</dbReference>
<comment type="similarity">
    <text evidence="7">Belongs to the SOSEKI family.</text>
</comment>